<dbReference type="WBParaSite" id="ES5_v2.g10153.t1">
    <property type="protein sequence ID" value="ES5_v2.g10153.t1"/>
    <property type="gene ID" value="ES5_v2.g10153"/>
</dbReference>
<accession>A0AC34EZH6</accession>
<dbReference type="Proteomes" id="UP000887579">
    <property type="component" value="Unplaced"/>
</dbReference>
<sequence length="133" mass="15340">MASIMDILSAINNCYCQIEAIDSFKPWLISNLWQLQLTWFGSNYCVCQQAFIHMSIATNRAWVASFGIHQKSSVLSKYGKRAIWVLPLVALPQMPQTFGAHYMYEILENGDLISYFVEPWAQPVSFKRKAKKR</sequence>
<reference evidence="2" key="1">
    <citation type="submission" date="2022-11" db="UniProtKB">
        <authorList>
            <consortium name="WormBaseParasite"/>
        </authorList>
    </citation>
    <scope>IDENTIFICATION</scope>
</reference>
<proteinExistence type="predicted"/>
<protein>
    <submittedName>
        <fullName evidence="2">Uncharacterized protein</fullName>
    </submittedName>
</protein>
<evidence type="ECO:0000313" key="2">
    <source>
        <dbReference type="WBParaSite" id="ES5_v2.g10153.t1"/>
    </source>
</evidence>
<evidence type="ECO:0000313" key="1">
    <source>
        <dbReference type="Proteomes" id="UP000887579"/>
    </source>
</evidence>
<organism evidence="1 2">
    <name type="scientific">Panagrolaimus sp. ES5</name>
    <dbReference type="NCBI Taxonomy" id="591445"/>
    <lineage>
        <taxon>Eukaryota</taxon>
        <taxon>Metazoa</taxon>
        <taxon>Ecdysozoa</taxon>
        <taxon>Nematoda</taxon>
        <taxon>Chromadorea</taxon>
        <taxon>Rhabditida</taxon>
        <taxon>Tylenchina</taxon>
        <taxon>Panagrolaimomorpha</taxon>
        <taxon>Panagrolaimoidea</taxon>
        <taxon>Panagrolaimidae</taxon>
        <taxon>Panagrolaimus</taxon>
    </lineage>
</organism>
<name>A0AC34EZH6_9BILA</name>